<feature type="domain" description="Potassium channel tetramerisation-type BTB" evidence="1">
    <location>
        <begin position="64"/>
        <end position="147"/>
    </location>
</feature>
<dbReference type="InterPro" id="IPR011333">
    <property type="entry name" value="SKP1/BTB/POZ_sf"/>
</dbReference>
<comment type="caution">
    <text evidence="2">The sequence shown here is derived from an EMBL/GenBank/DDBJ whole genome shotgun (WGS) entry which is preliminary data.</text>
</comment>
<evidence type="ECO:0000259" key="1">
    <source>
        <dbReference type="Pfam" id="PF02214"/>
    </source>
</evidence>
<dbReference type="SUPFAM" id="SSF54695">
    <property type="entry name" value="POZ domain"/>
    <property type="match status" value="1"/>
</dbReference>
<name>A0ABN7V0H7_GIGMA</name>
<keyword evidence="3" id="KW-1185">Reference proteome</keyword>
<dbReference type="PANTHER" id="PTHR14499">
    <property type="entry name" value="POTASSIUM CHANNEL TETRAMERIZATION DOMAIN-CONTAINING"/>
    <property type="match status" value="1"/>
</dbReference>
<feature type="non-terminal residue" evidence="2">
    <location>
        <position position="310"/>
    </location>
</feature>
<evidence type="ECO:0000313" key="2">
    <source>
        <dbReference type="EMBL" id="CAG8713287.1"/>
    </source>
</evidence>
<dbReference type="PANTHER" id="PTHR14499:SF136">
    <property type="entry name" value="GH08630P"/>
    <property type="match status" value="1"/>
</dbReference>
<dbReference type="Gene3D" id="3.30.710.10">
    <property type="entry name" value="Potassium Channel Kv1.1, Chain A"/>
    <property type="match status" value="1"/>
</dbReference>
<dbReference type="InterPro" id="IPR003131">
    <property type="entry name" value="T1-type_BTB"/>
</dbReference>
<organism evidence="2 3">
    <name type="scientific">Gigaspora margarita</name>
    <dbReference type="NCBI Taxonomy" id="4874"/>
    <lineage>
        <taxon>Eukaryota</taxon>
        <taxon>Fungi</taxon>
        <taxon>Fungi incertae sedis</taxon>
        <taxon>Mucoromycota</taxon>
        <taxon>Glomeromycotina</taxon>
        <taxon>Glomeromycetes</taxon>
        <taxon>Diversisporales</taxon>
        <taxon>Gigasporaceae</taxon>
        <taxon>Gigaspora</taxon>
    </lineage>
</organism>
<proteinExistence type="predicted"/>
<accession>A0ABN7V0H7</accession>
<sequence>MIKNFIQNFNISTTSLTSFATPPNTSYLSTSITNNINIDTKNDNIDNSDERSILTESLAAKDKIVLNVGGIKYETYRSTLTYYPTTLLGSMFVYNDHENPFWDPDLDEFFIDRDGHLFHYIMQFYRTGLIPISAAELEDEVEYFKIPTYPPSQYSSSTLSPNQLSLRHKMIASEIDSFIETLTSTLLTISSQFKREIFFKRNFQIYFEINFHNNDRITDFNIFPNVPSTLKQQLQKEFDAFSVLGYAILDKFGEDIGRYMISNVQGCTWDCNKTKDVGWGGVHEIYKVKIGVENSFEHEDVVGHCCLANI</sequence>
<dbReference type="Proteomes" id="UP000789901">
    <property type="component" value="Unassembled WGS sequence"/>
</dbReference>
<reference evidence="2 3" key="1">
    <citation type="submission" date="2021-06" db="EMBL/GenBank/DDBJ databases">
        <authorList>
            <person name="Kallberg Y."/>
            <person name="Tangrot J."/>
            <person name="Rosling A."/>
        </authorList>
    </citation>
    <scope>NUCLEOTIDE SEQUENCE [LARGE SCALE GENOMIC DNA]</scope>
    <source>
        <strain evidence="2 3">120-4 pot B 10/14</strain>
    </source>
</reference>
<protein>
    <submittedName>
        <fullName evidence="2">13876_t:CDS:1</fullName>
    </submittedName>
</protein>
<dbReference type="EMBL" id="CAJVQB010008050">
    <property type="protein sequence ID" value="CAG8713287.1"/>
    <property type="molecule type" value="Genomic_DNA"/>
</dbReference>
<evidence type="ECO:0000313" key="3">
    <source>
        <dbReference type="Proteomes" id="UP000789901"/>
    </source>
</evidence>
<gene>
    <name evidence="2" type="ORF">GMARGA_LOCUS12906</name>
</gene>
<dbReference type="Pfam" id="PF02214">
    <property type="entry name" value="BTB_2"/>
    <property type="match status" value="1"/>
</dbReference>